<accession>A0ACC0FA89</accession>
<dbReference type="EMBL" id="CM045772">
    <property type="protein sequence ID" value="KAI7985394.1"/>
    <property type="molecule type" value="Genomic_DNA"/>
</dbReference>
<dbReference type="Proteomes" id="UP001060215">
    <property type="component" value="Chromosome 15"/>
</dbReference>
<proteinExistence type="predicted"/>
<evidence type="ECO:0000313" key="1">
    <source>
        <dbReference type="EMBL" id="KAI7985394.1"/>
    </source>
</evidence>
<comment type="caution">
    <text evidence="1">The sequence shown here is derived from an EMBL/GenBank/DDBJ whole genome shotgun (WGS) entry which is preliminary data.</text>
</comment>
<reference evidence="1 2" key="1">
    <citation type="journal article" date="2022" name="Plant J.">
        <title>Chromosome-level genome of Camellia lanceoleosa provides a valuable resource for understanding genome evolution and self-incompatibility.</title>
        <authorList>
            <person name="Gong W."/>
            <person name="Xiao S."/>
            <person name="Wang L."/>
            <person name="Liao Z."/>
            <person name="Chang Y."/>
            <person name="Mo W."/>
            <person name="Hu G."/>
            <person name="Li W."/>
            <person name="Zhao G."/>
            <person name="Zhu H."/>
            <person name="Hu X."/>
            <person name="Ji K."/>
            <person name="Xiang X."/>
            <person name="Song Q."/>
            <person name="Yuan D."/>
            <person name="Jin S."/>
            <person name="Zhang L."/>
        </authorList>
    </citation>
    <scope>NUCLEOTIDE SEQUENCE [LARGE SCALE GENOMIC DNA]</scope>
    <source>
        <strain evidence="1">SQ_2022a</strain>
    </source>
</reference>
<evidence type="ECO:0000313" key="2">
    <source>
        <dbReference type="Proteomes" id="UP001060215"/>
    </source>
</evidence>
<keyword evidence="2" id="KW-1185">Reference proteome</keyword>
<name>A0ACC0FA89_9ERIC</name>
<gene>
    <name evidence="1" type="ORF">LOK49_LG14G01138</name>
</gene>
<organism evidence="1 2">
    <name type="scientific">Camellia lanceoleosa</name>
    <dbReference type="NCBI Taxonomy" id="1840588"/>
    <lineage>
        <taxon>Eukaryota</taxon>
        <taxon>Viridiplantae</taxon>
        <taxon>Streptophyta</taxon>
        <taxon>Embryophyta</taxon>
        <taxon>Tracheophyta</taxon>
        <taxon>Spermatophyta</taxon>
        <taxon>Magnoliopsida</taxon>
        <taxon>eudicotyledons</taxon>
        <taxon>Gunneridae</taxon>
        <taxon>Pentapetalae</taxon>
        <taxon>asterids</taxon>
        <taxon>Ericales</taxon>
        <taxon>Theaceae</taxon>
        <taxon>Camellia</taxon>
    </lineage>
</organism>
<protein>
    <submittedName>
        <fullName evidence="1">Uncharacterized protein</fullName>
    </submittedName>
</protein>
<sequence length="136" mass="14924">MSIPDRREQWAQDDRQSVRSVYHVGVNNGHKMIVNPSGRCTTSASSYGPSNRVQDADEEIVQIDVNNGFLVSGNPSSKLLGLEGSKFLEICALSLCPYNFSCRPNPNKRRFLCSLASPSSIGTRGPNVPRKKSGRL</sequence>